<gene>
    <name evidence="1" type="ORF">HJ568_02010</name>
</gene>
<dbReference type="Proteomes" id="UP000590068">
    <property type="component" value="Unassembled WGS sequence"/>
</dbReference>
<proteinExistence type="predicted"/>
<comment type="caution">
    <text evidence="1">The sequence shown here is derived from an EMBL/GenBank/DDBJ whole genome shotgun (WGS) entry which is preliminary data.</text>
</comment>
<evidence type="ECO:0000313" key="1">
    <source>
        <dbReference type="EMBL" id="NMR68745.1"/>
    </source>
</evidence>
<organism evidence="1 2">
    <name type="scientific">Vibrio breoganii</name>
    <dbReference type="NCBI Taxonomy" id="553239"/>
    <lineage>
        <taxon>Bacteria</taxon>
        <taxon>Pseudomonadati</taxon>
        <taxon>Pseudomonadota</taxon>
        <taxon>Gammaproteobacteria</taxon>
        <taxon>Vibrionales</taxon>
        <taxon>Vibrionaceae</taxon>
        <taxon>Vibrio</taxon>
    </lineage>
</organism>
<sequence>MNDFDYLLNAKAESLGVKTETIKQTLARMVVAGDIDFEDEPTSILLALKKEDLH</sequence>
<name>A0ABX1U7H2_9VIBR</name>
<keyword evidence="2" id="KW-1185">Reference proteome</keyword>
<reference evidence="1 2" key="1">
    <citation type="submission" date="2020-04" db="EMBL/GenBank/DDBJ databases">
        <title>WGS-Seq of Vibrio isolated by the O'Toole Lab.</title>
        <authorList>
            <person name="Mckone K.P."/>
            <person name="Whitaker R."/>
            <person name="Sevigney J.L."/>
            <person name="Herring J.B."/>
            <person name="O'Toole G."/>
        </authorList>
    </citation>
    <scope>NUCLEOTIDE SEQUENCE [LARGE SCALE GENOMIC DNA]</scope>
    <source>
        <strain evidence="1 2">BS_02</strain>
    </source>
</reference>
<accession>A0ABX1U7H2</accession>
<dbReference type="RefSeq" id="WP_157936555.1">
    <property type="nucleotide sequence ID" value="NZ_JABBXC010000008.1"/>
</dbReference>
<dbReference type="EMBL" id="JABCJR010000003">
    <property type="protein sequence ID" value="NMR68745.1"/>
    <property type="molecule type" value="Genomic_DNA"/>
</dbReference>
<evidence type="ECO:0000313" key="2">
    <source>
        <dbReference type="Proteomes" id="UP000590068"/>
    </source>
</evidence>
<protein>
    <submittedName>
        <fullName evidence="1">Uncharacterized protein</fullName>
    </submittedName>
</protein>